<evidence type="ECO:0000256" key="2">
    <source>
        <dbReference type="SAM" id="Phobius"/>
    </source>
</evidence>
<proteinExistence type="predicted"/>
<keyword evidence="4" id="KW-1185">Reference proteome</keyword>
<organism evidence="3 4">
    <name type="scientific">Parahaliea mediterranea</name>
    <dbReference type="NCBI Taxonomy" id="651086"/>
    <lineage>
        <taxon>Bacteria</taxon>
        <taxon>Pseudomonadati</taxon>
        <taxon>Pseudomonadota</taxon>
        <taxon>Gammaproteobacteria</taxon>
        <taxon>Cellvibrionales</taxon>
        <taxon>Halieaceae</taxon>
        <taxon>Parahaliea</taxon>
    </lineage>
</organism>
<feature type="transmembrane region" description="Helical" evidence="2">
    <location>
        <begin position="20"/>
        <end position="48"/>
    </location>
</feature>
<keyword evidence="2" id="KW-0812">Transmembrane</keyword>
<evidence type="ECO:0000256" key="1">
    <source>
        <dbReference type="SAM" id="MobiDB-lite"/>
    </source>
</evidence>
<evidence type="ECO:0000313" key="4">
    <source>
        <dbReference type="Proteomes" id="UP000664303"/>
    </source>
</evidence>
<keyword evidence="2" id="KW-1133">Transmembrane helix</keyword>
<keyword evidence="2" id="KW-0472">Membrane</keyword>
<dbReference type="RefSeq" id="WP_206559728.1">
    <property type="nucleotide sequence ID" value="NZ_JAFKCZ010000004.1"/>
</dbReference>
<protein>
    <submittedName>
        <fullName evidence="3">Uncharacterized protein</fullName>
    </submittedName>
</protein>
<dbReference type="EMBL" id="JAFKCZ010000004">
    <property type="protein sequence ID" value="MBN7796290.1"/>
    <property type="molecule type" value="Genomic_DNA"/>
</dbReference>
<dbReference type="AlphaFoldDB" id="A0A939ILA5"/>
<reference evidence="3" key="1">
    <citation type="submission" date="2021-02" db="EMBL/GenBank/DDBJ databases">
        <title>PHA producing bacteria isolated from coastal sediment in Guangdong, Shenzhen.</title>
        <authorList>
            <person name="Zheng W."/>
            <person name="Yu S."/>
            <person name="Huang Y."/>
        </authorList>
    </citation>
    <scope>NUCLEOTIDE SEQUENCE</scope>
    <source>
        <strain evidence="3">TN14-10</strain>
    </source>
</reference>
<feature type="region of interest" description="Disordered" evidence="1">
    <location>
        <begin position="339"/>
        <end position="369"/>
    </location>
</feature>
<sequence length="369" mass="39727">MSKKIEEADVGSRILGGALIAGIISAYFWGMGGLILGGIFGAALGYWAHNQKENEGKNNSAEVAALKPIASPPSAPCHEILTHPDHPDSNPSNAGVPDQSLYVEALITVLAGCIVADGKVEQSELKMASSLIKHDDLVTDKKLTVDATRLKIKKLFASRKESKAAFNLKISADLNRLAYITDAALRERLLLVLDGMVDALEGSDSPDTLKFKSKVQEKLSQASTPADKKDAVERYILNSGDQAAILTLHQMRANPAAYQQNLKNGARDNTTLKTALGVFTGFIAADLITSAIHQHQLQQALESFDAELANIGGLDALEFGGAEYSDLSYKFEEPIVETSSYEQENGDITEADDADIHGDFDSDDFDLFS</sequence>
<dbReference type="Proteomes" id="UP000664303">
    <property type="component" value="Unassembled WGS sequence"/>
</dbReference>
<gene>
    <name evidence="3" type="ORF">JYP50_06800</name>
</gene>
<evidence type="ECO:0000313" key="3">
    <source>
        <dbReference type="EMBL" id="MBN7796290.1"/>
    </source>
</evidence>
<comment type="caution">
    <text evidence="3">The sequence shown here is derived from an EMBL/GenBank/DDBJ whole genome shotgun (WGS) entry which is preliminary data.</text>
</comment>
<feature type="compositionally biased region" description="Acidic residues" evidence="1">
    <location>
        <begin position="344"/>
        <end position="353"/>
    </location>
</feature>
<accession>A0A939ILA5</accession>
<name>A0A939ILA5_9GAMM</name>